<comment type="caution">
    <text evidence="1">The sequence shown here is derived from an EMBL/GenBank/DDBJ whole genome shotgun (WGS) entry which is preliminary data.</text>
</comment>
<accession>A0A6G0VVF2</accession>
<keyword evidence="2" id="KW-1185">Reference proteome</keyword>
<dbReference type="EMBL" id="VUJU01011393">
    <property type="protein sequence ID" value="KAF0711129.1"/>
    <property type="molecule type" value="Genomic_DNA"/>
</dbReference>
<feature type="non-terminal residue" evidence="1">
    <location>
        <position position="1"/>
    </location>
</feature>
<evidence type="ECO:0000313" key="1">
    <source>
        <dbReference type="EMBL" id="KAF0711129.1"/>
    </source>
</evidence>
<protein>
    <submittedName>
        <fullName evidence="1">Zinc finger MYM-type protein 6-like</fullName>
    </submittedName>
</protein>
<dbReference type="AlphaFoldDB" id="A0A6G0VVF2"/>
<reference evidence="1 2" key="1">
    <citation type="submission" date="2019-08" db="EMBL/GenBank/DDBJ databases">
        <title>Whole genome of Aphis craccivora.</title>
        <authorList>
            <person name="Voronova N.V."/>
            <person name="Shulinski R.S."/>
            <person name="Bandarenka Y.V."/>
            <person name="Zhorov D.G."/>
            <person name="Warner D."/>
        </authorList>
    </citation>
    <scope>NUCLEOTIDE SEQUENCE [LARGE SCALE GENOMIC DNA]</scope>
    <source>
        <strain evidence="1">180601</strain>
        <tissue evidence="1">Whole Body</tissue>
    </source>
</reference>
<evidence type="ECO:0000313" key="2">
    <source>
        <dbReference type="Proteomes" id="UP000478052"/>
    </source>
</evidence>
<gene>
    <name evidence="1" type="ORF">FWK35_00028083</name>
</gene>
<proteinExistence type="predicted"/>
<name>A0A6G0VVF2_APHCR</name>
<dbReference type="Proteomes" id="UP000478052">
    <property type="component" value="Unassembled WGS sequence"/>
</dbReference>
<organism evidence="1 2">
    <name type="scientific">Aphis craccivora</name>
    <name type="common">Cowpea aphid</name>
    <dbReference type="NCBI Taxonomy" id="307492"/>
    <lineage>
        <taxon>Eukaryota</taxon>
        <taxon>Metazoa</taxon>
        <taxon>Ecdysozoa</taxon>
        <taxon>Arthropoda</taxon>
        <taxon>Hexapoda</taxon>
        <taxon>Insecta</taxon>
        <taxon>Pterygota</taxon>
        <taxon>Neoptera</taxon>
        <taxon>Paraneoptera</taxon>
        <taxon>Hemiptera</taxon>
        <taxon>Sternorrhyncha</taxon>
        <taxon>Aphidomorpha</taxon>
        <taxon>Aphidoidea</taxon>
        <taxon>Aphididae</taxon>
        <taxon>Aphidini</taxon>
        <taxon>Aphis</taxon>
        <taxon>Aphis</taxon>
    </lineage>
</organism>
<dbReference type="OrthoDB" id="6616267at2759"/>
<feature type="non-terminal residue" evidence="1">
    <location>
        <position position="70"/>
    </location>
</feature>
<sequence>SKAPFYISNKSLHSDLKIPTVTELAKLHYKRFKSRLIQHPNPLITQLSSATIPGNPQKRLKRQWCRDLLK</sequence>